<evidence type="ECO:0000313" key="3">
    <source>
        <dbReference type="EMBL" id="ORZ34709.1"/>
    </source>
</evidence>
<feature type="compositionally biased region" description="Low complexity" evidence="1">
    <location>
        <begin position="513"/>
        <end position="532"/>
    </location>
</feature>
<evidence type="ECO:0000256" key="1">
    <source>
        <dbReference type="SAM" id="MobiDB-lite"/>
    </source>
</evidence>
<feature type="compositionally biased region" description="Low complexity" evidence="1">
    <location>
        <begin position="28"/>
        <end position="53"/>
    </location>
</feature>
<proteinExistence type="predicted"/>
<dbReference type="OrthoDB" id="428734at2759"/>
<reference evidence="3 4" key="1">
    <citation type="submission" date="2016-07" db="EMBL/GenBank/DDBJ databases">
        <title>Pervasive Adenine N6-methylation of Active Genes in Fungi.</title>
        <authorList>
            <consortium name="DOE Joint Genome Institute"/>
            <person name="Mondo S.J."/>
            <person name="Dannebaum R.O."/>
            <person name="Kuo R.C."/>
            <person name="Labutti K."/>
            <person name="Haridas S."/>
            <person name="Kuo A."/>
            <person name="Salamov A."/>
            <person name="Ahrendt S.R."/>
            <person name="Lipzen A."/>
            <person name="Sullivan W."/>
            <person name="Andreopoulos W.B."/>
            <person name="Clum A."/>
            <person name="Lindquist E."/>
            <person name="Daum C."/>
            <person name="Ramamoorthy G.K."/>
            <person name="Gryganskyi A."/>
            <person name="Culley D."/>
            <person name="Magnuson J.K."/>
            <person name="James T.Y."/>
            <person name="O'Malley M.A."/>
            <person name="Stajich J.E."/>
            <person name="Spatafora J.W."/>
            <person name="Visel A."/>
            <person name="Grigoriev I.V."/>
        </authorList>
    </citation>
    <scope>NUCLEOTIDE SEQUENCE [LARGE SCALE GENOMIC DNA]</scope>
    <source>
        <strain evidence="3 4">PL171</strain>
    </source>
</reference>
<keyword evidence="3" id="KW-0378">Hydrolase</keyword>
<evidence type="ECO:0000313" key="4">
    <source>
        <dbReference type="Proteomes" id="UP000193411"/>
    </source>
</evidence>
<evidence type="ECO:0000259" key="2">
    <source>
        <dbReference type="Pfam" id="PF03372"/>
    </source>
</evidence>
<feature type="compositionally biased region" description="Low complexity" evidence="1">
    <location>
        <begin position="9"/>
        <end position="21"/>
    </location>
</feature>
<dbReference type="Gene3D" id="3.60.10.10">
    <property type="entry name" value="Endonuclease/exonuclease/phosphatase"/>
    <property type="match status" value="1"/>
</dbReference>
<dbReference type="PANTHER" id="PTHR12121:SF34">
    <property type="entry name" value="PROTEIN ANGEL"/>
    <property type="match status" value="1"/>
</dbReference>
<gene>
    <name evidence="3" type="ORF">BCR44DRAFT_33535</name>
</gene>
<accession>A0A1Y2HJI0</accession>
<dbReference type="InterPro" id="IPR005135">
    <property type="entry name" value="Endo/exonuclease/phosphatase"/>
</dbReference>
<feature type="compositionally biased region" description="Polar residues" evidence="1">
    <location>
        <begin position="447"/>
        <end position="465"/>
    </location>
</feature>
<feature type="region of interest" description="Disordered" evidence="1">
    <location>
        <begin position="447"/>
        <end position="489"/>
    </location>
</feature>
<dbReference type="InterPro" id="IPR050410">
    <property type="entry name" value="CCR4/nocturin_mRNA_transcr"/>
</dbReference>
<name>A0A1Y2HJI0_9FUNG</name>
<dbReference type="AlphaFoldDB" id="A0A1Y2HJI0"/>
<dbReference type="GO" id="GO:0004519">
    <property type="term" value="F:endonuclease activity"/>
    <property type="evidence" value="ECO:0007669"/>
    <property type="project" value="UniProtKB-KW"/>
</dbReference>
<dbReference type="InterPro" id="IPR036691">
    <property type="entry name" value="Endo/exonu/phosph_ase_sf"/>
</dbReference>
<keyword evidence="3" id="KW-0255">Endonuclease</keyword>
<comment type="caution">
    <text evidence="3">The sequence shown here is derived from an EMBL/GenBank/DDBJ whole genome shotgun (WGS) entry which is preliminary data.</text>
</comment>
<dbReference type="Pfam" id="PF03372">
    <property type="entry name" value="Exo_endo_phos"/>
    <property type="match status" value="1"/>
</dbReference>
<dbReference type="GO" id="GO:0000175">
    <property type="term" value="F:3'-5'-RNA exonuclease activity"/>
    <property type="evidence" value="ECO:0007669"/>
    <property type="project" value="TreeGrafter"/>
</dbReference>
<sequence>MSTRASMISSRTSGRSTTSATDNLAMMGNSPGSLSSRSSSRASSGSSSSNGSGHRSRSSLNHRHWRHVADAESVPVGATNIRVMSYNVLADNLLWRNRYLYGANTPRDHLDWDKRFQLILSHIVAHRPDVVCLQEVHHEHLLSNFLPSLRPLGYEYHYTARSLTNDTHEDGLATFWLRDLWTPLVPPQSVAYNLNAFLDRDNVGQIVALQSPAHAKEGLPPPTLLIANTHLLFNPKRGSIKLGQAHYLLSQIDKVYHSLPIQTCGVPPLIVCGDFNSTPHSTCLDFLLSGVADMSVPESNLSGQHLAGGVGSTQSADLPHLLTPAMTTEESTTIREWKAPKYLVHPMDLASAYPLTSLDRRVSSVTHRGRDCVDYVLYGSYQGNPMAKSDLSPTDTPQSVHPHRWVPSDWGLPLGEPPKTFIPPPPPPPLSRKARKRLLALQMEASANQAWGNDTTVDAATSPSSGAGVVDQAGGGWVDSFTSGDGSMDQGRWGDSFTATAYAGNTWNDDAASGAGRSDPSTSSSSAAAAVAKPAPATLAPAMVDEPVNLDESQSWTPGPDWHLIVRSAGLRGRWQLLPVRVLSLPHVKSAQPIPSAEEGSDHFSVVVDFAYVWERAEKRKVADGCCVQ</sequence>
<dbReference type="Proteomes" id="UP000193411">
    <property type="component" value="Unassembled WGS sequence"/>
</dbReference>
<protein>
    <submittedName>
        <fullName evidence="3">Endonuclease/exonuclease/phosphatase</fullName>
    </submittedName>
</protein>
<dbReference type="PANTHER" id="PTHR12121">
    <property type="entry name" value="CARBON CATABOLITE REPRESSOR PROTEIN 4"/>
    <property type="match status" value="1"/>
</dbReference>
<feature type="region of interest" description="Disordered" evidence="1">
    <location>
        <begin position="511"/>
        <end position="532"/>
    </location>
</feature>
<keyword evidence="3" id="KW-0269">Exonuclease</keyword>
<keyword evidence="3" id="KW-0540">Nuclease</keyword>
<feature type="region of interest" description="Disordered" evidence="1">
    <location>
        <begin position="1"/>
        <end position="62"/>
    </location>
</feature>
<feature type="domain" description="Endonuclease/exonuclease/phosphatase" evidence="2">
    <location>
        <begin position="84"/>
        <end position="379"/>
    </location>
</feature>
<dbReference type="SUPFAM" id="SSF56219">
    <property type="entry name" value="DNase I-like"/>
    <property type="match status" value="1"/>
</dbReference>
<dbReference type="EMBL" id="MCFL01000026">
    <property type="protein sequence ID" value="ORZ34709.1"/>
    <property type="molecule type" value="Genomic_DNA"/>
</dbReference>
<keyword evidence="4" id="KW-1185">Reference proteome</keyword>
<organism evidence="3 4">
    <name type="scientific">Catenaria anguillulae PL171</name>
    <dbReference type="NCBI Taxonomy" id="765915"/>
    <lineage>
        <taxon>Eukaryota</taxon>
        <taxon>Fungi</taxon>
        <taxon>Fungi incertae sedis</taxon>
        <taxon>Blastocladiomycota</taxon>
        <taxon>Blastocladiomycetes</taxon>
        <taxon>Blastocladiales</taxon>
        <taxon>Catenariaceae</taxon>
        <taxon>Catenaria</taxon>
    </lineage>
</organism>